<dbReference type="Proteomes" id="UP000190961">
    <property type="component" value="Unassembled WGS sequence"/>
</dbReference>
<dbReference type="InterPro" id="IPR035986">
    <property type="entry name" value="PKD_dom_sf"/>
</dbReference>
<gene>
    <name evidence="3" type="ORF">SAMN05660236_5883</name>
</gene>
<feature type="chain" id="PRO_5013182680" description="PKD domain-containing protein" evidence="1">
    <location>
        <begin position="23"/>
        <end position="473"/>
    </location>
</feature>
<accession>A0A1T5MNS1</accession>
<dbReference type="Gene3D" id="2.60.40.10">
    <property type="entry name" value="Immunoglobulins"/>
    <property type="match status" value="1"/>
</dbReference>
<dbReference type="PROSITE" id="PS50093">
    <property type="entry name" value="PKD"/>
    <property type="match status" value="1"/>
</dbReference>
<organism evidence="3 4">
    <name type="scientific">Ohtaekwangia koreensis</name>
    <dbReference type="NCBI Taxonomy" id="688867"/>
    <lineage>
        <taxon>Bacteria</taxon>
        <taxon>Pseudomonadati</taxon>
        <taxon>Bacteroidota</taxon>
        <taxon>Cytophagia</taxon>
        <taxon>Cytophagales</taxon>
        <taxon>Fulvivirgaceae</taxon>
        <taxon>Ohtaekwangia</taxon>
    </lineage>
</organism>
<dbReference type="EMBL" id="FUZU01000005">
    <property type="protein sequence ID" value="SKC89558.1"/>
    <property type="molecule type" value="Genomic_DNA"/>
</dbReference>
<dbReference type="Gene3D" id="2.60.120.260">
    <property type="entry name" value="Galactose-binding domain-like"/>
    <property type="match status" value="1"/>
</dbReference>
<feature type="domain" description="PKD" evidence="2">
    <location>
        <begin position="63"/>
        <end position="115"/>
    </location>
</feature>
<reference evidence="3 4" key="1">
    <citation type="submission" date="2017-02" db="EMBL/GenBank/DDBJ databases">
        <authorList>
            <person name="Peterson S.W."/>
        </authorList>
    </citation>
    <scope>NUCLEOTIDE SEQUENCE [LARGE SCALE GENOMIC DNA]</scope>
    <source>
        <strain evidence="3 4">DSM 25262</strain>
    </source>
</reference>
<keyword evidence="4" id="KW-1185">Reference proteome</keyword>
<evidence type="ECO:0000313" key="4">
    <source>
        <dbReference type="Proteomes" id="UP000190961"/>
    </source>
</evidence>
<dbReference type="PROSITE" id="PS51257">
    <property type="entry name" value="PROKAR_LIPOPROTEIN"/>
    <property type="match status" value="1"/>
</dbReference>
<dbReference type="CDD" id="cd00146">
    <property type="entry name" value="PKD"/>
    <property type="match status" value="1"/>
</dbReference>
<evidence type="ECO:0000256" key="1">
    <source>
        <dbReference type="SAM" id="SignalP"/>
    </source>
</evidence>
<evidence type="ECO:0000313" key="3">
    <source>
        <dbReference type="EMBL" id="SKC89558.1"/>
    </source>
</evidence>
<protein>
    <recommendedName>
        <fullName evidence="2">PKD domain-containing protein</fullName>
    </recommendedName>
</protein>
<dbReference type="OrthoDB" id="939920at2"/>
<evidence type="ECO:0000259" key="2">
    <source>
        <dbReference type="PROSITE" id="PS50093"/>
    </source>
</evidence>
<dbReference type="InterPro" id="IPR013783">
    <property type="entry name" value="Ig-like_fold"/>
</dbReference>
<feature type="signal peptide" evidence="1">
    <location>
        <begin position="1"/>
        <end position="22"/>
    </location>
</feature>
<dbReference type="SUPFAM" id="SSF49299">
    <property type="entry name" value="PKD domain"/>
    <property type="match status" value="1"/>
</dbReference>
<sequence>MKKLIYNILWILSIQVFLFACKEDDAELGQVPTEADAAFTFSPSTENDNILNFTATSSAFLKKWDFGNGTTAQGDNVKGTFPVKGTYDVTLTVYTAGGSISYSQTVDIAETDPTLLDIPVYNMLTGGNSAPGGKTWVVDALKAAHLGLGPVESSAPDWYKAGANEKEGAGLYDDKYTFKLAAFSYTQTTNGDVFINTQQASNFPGSYANKGDFTAPFTAPTDLTWSVSETNGKQFLNISTGGFIGYYTGTTTYEILVIEENQLFLRYTDAANAAFAWYLRLIPEGYTEPVDPPEYKIEDIYQNFDGTGNFTFVNNGNGSIVTYDNPAPVPINESAKVGKYTKANGPEGEYANVQVELDYKMDIRTRHVFKLKVFIPSYNDYTTTGGESWQTYNTLQKQVSVKLQNSELGGNAYTTQAEVIQKNLQTDKWLELTFDFSAFAAREDFDKVVVQIGGEAIFTGGIFFIDDFSLLPE</sequence>
<dbReference type="AlphaFoldDB" id="A0A1T5MNS1"/>
<dbReference type="InterPro" id="IPR000601">
    <property type="entry name" value="PKD_dom"/>
</dbReference>
<dbReference type="STRING" id="688867.SAMN05660236_5883"/>
<keyword evidence="1" id="KW-0732">Signal</keyword>
<dbReference type="InterPro" id="IPR022409">
    <property type="entry name" value="PKD/Chitinase_dom"/>
</dbReference>
<dbReference type="SMART" id="SM00089">
    <property type="entry name" value="PKD"/>
    <property type="match status" value="1"/>
</dbReference>
<dbReference type="RefSeq" id="WP_079690371.1">
    <property type="nucleotide sequence ID" value="NZ_FUZU01000005.1"/>
</dbReference>
<proteinExistence type="predicted"/>
<dbReference type="Pfam" id="PF18911">
    <property type="entry name" value="PKD_4"/>
    <property type="match status" value="1"/>
</dbReference>
<name>A0A1T5MNS1_9BACT</name>